<proteinExistence type="inferred from homology"/>
<dbReference type="InterPro" id="IPR013785">
    <property type="entry name" value="Aldolase_TIM"/>
</dbReference>
<dbReference type="Proteomes" id="UP000053317">
    <property type="component" value="Unassembled WGS sequence"/>
</dbReference>
<dbReference type="Gene3D" id="3.20.20.70">
    <property type="entry name" value="Aldolase class I"/>
    <property type="match status" value="1"/>
</dbReference>
<dbReference type="PANTHER" id="PTHR12128">
    <property type="entry name" value="DIHYDRODIPICOLINATE SYNTHASE"/>
    <property type="match status" value="1"/>
</dbReference>
<sequence length="324" mass="34325">MAQANGHVPSRPLKAGVYVPTITFFDPDTEDLDLATIKKHAVRLAEAGVAGLTVQGSNGEAVHMSNQERITVTKATREALDEAGFVDMPLIIGAGAQSTREAIIFAKEAAQAGGDYTLVLPPSYYKAMVPRKDLLDYFRDIASGSPIPLLIYNYPGVVNGIDLSAEDIIELSKHPKIVGCKLTCANVGKLQRITKQVESITHLSGAGSPGFMAMGGMADITIPVMMGGGSGVITGLGNVTPKACVKVFNLFAEGKVEEAKKAQAIVAQGDWGAIAGGIPGTKSALQTFYGYGGYGRKPLPKPTSEEEKKYADLFRECVEYENSL</sequence>
<dbReference type="PIRSF" id="PIRSF001365">
    <property type="entry name" value="DHDPS"/>
    <property type="match status" value="1"/>
</dbReference>
<evidence type="ECO:0000256" key="2">
    <source>
        <dbReference type="PIRSR" id="PIRSR001365-1"/>
    </source>
</evidence>
<dbReference type="EMBL" id="LCWF01000082">
    <property type="protein sequence ID" value="KKY21702.1"/>
    <property type="molecule type" value="Genomic_DNA"/>
</dbReference>
<feature type="active site" description="Schiff-base intermediate with substrate" evidence="2">
    <location>
        <position position="181"/>
    </location>
</feature>
<dbReference type="GO" id="GO:0008840">
    <property type="term" value="F:4-hydroxy-tetrahydrodipicolinate synthase activity"/>
    <property type="evidence" value="ECO:0007669"/>
    <property type="project" value="TreeGrafter"/>
</dbReference>
<dbReference type="SUPFAM" id="SSF51569">
    <property type="entry name" value="Aldolase"/>
    <property type="match status" value="1"/>
</dbReference>
<dbReference type="Pfam" id="PF00701">
    <property type="entry name" value="DHDPS"/>
    <property type="match status" value="1"/>
</dbReference>
<feature type="active site" description="Proton donor/acceptor" evidence="2">
    <location>
        <position position="152"/>
    </location>
</feature>
<evidence type="ECO:0000313" key="5">
    <source>
        <dbReference type="Proteomes" id="UP000053317"/>
    </source>
</evidence>
<dbReference type="PANTHER" id="PTHR12128:SF52">
    <property type="entry name" value="4-HYDROXY-2-OXOGLUTARATE ALDOLASE, MITOCHONDRIAL-RELATED"/>
    <property type="match status" value="1"/>
</dbReference>
<comment type="similarity">
    <text evidence="1">Belongs to the DapA family.</text>
</comment>
<feature type="binding site" evidence="3">
    <location>
        <position position="233"/>
    </location>
    <ligand>
        <name>pyruvate</name>
        <dbReference type="ChEBI" id="CHEBI:15361"/>
    </ligand>
</feature>
<dbReference type="OrthoDB" id="191315at2759"/>
<reference evidence="4 5" key="2">
    <citation type="submission" date="2015-05" db="EMBL/GenBank/DDBJ databases">
        <authorList>
            <person name="Morales-Cruz A."/>
            <person name="Amrine K.C."/>
            <person name="Cantu D."/>
        </authorList>
    </citation>
    <scope>NUCLEOTIDE SEQUENCE [LARGE SCALE GENOMIC DNA]</scope>
    <source>
        <strain evidence="4">UCRPC4</strain>
    </source>
</reference>
<protein>
    <submittedName>
        <fullName evidence="4">Putative dihydrodipicolinate synthetase</fullName>
    </submittedName>
</protein>
<evidence type="ECO:0000313" key="4">
    <source>
        <dbReference type="EMBL" id="KKY21702.1"/>
    </source>
</evidence>
<dbReference type="CDD" id="cd00408">
    <property type="entry name" value="DHDPS-like"/>
    <property type="match status" value="1"/>
</dbReference>
<comment type="caution">
    <text evidence="4">The sequence shown here is derived from an EMBL/GenBank/DDBJ whole genome shotgun (WGS) entry which is preliminary data.</text>
</comment>
<dbReference type="AlphaFoldDB" id="A0A0G2EFP8"/>
<keyword evidence="5" id="KW-1185">Reference proteome</keyword>
<keyword evidence="1" id="KW-0456">Lyase</keyword>
<gene>
    <name evidence="4" type="ORF">UCRPC4_g03469</name>
</gene>
<reference evidence="4 5" key="1">
    <citation type="submission" date="2015-05" db="EMBL/GenBank/DDBJ databases">
        <title>Distinctive expansion of gene families associated with plant cell wall degradation and secondary metabolism in the genomes of grapevine trunk pathogens.</title>
        <authorList>
            <person name="Lawrence D.P."/>
            <person name="Travadon R."/>
            <person name="Rolshausen P.E."/>
            <person name="Baumgartner K."/>
        </authorList>
    </citation>
    <scope>NUCLEOTIDE SEQUENCE [LARGE SCALE GENOMIC DNA]</scope>
    <source>
        <strain evidence="4">UCRPC4</strain>
    </source>
</reference>
<dbReference type="InterPro" id="IPR002220">
    <property type="entry name" value="DapA-like"/>
</dbReference>
<dbReference type="SMART" id="SM01130">
    <property type="entry name" value="DHDPS"/>
    <property type="match status" value="1"/>
</dbReference>
<accession>A0A0G2EFP8</accession>
<name>A0A0G2EFP8_PHACM</name>
<organism evidence="4 5">
    <name type="scientific">Phaeomoniella chlamydospora</name>
    <name type="common">Phaeoacremonium chlamydosporum</name>
    <dbReference type="NCBI Taxonomy" id="158046"/>
    <lineage>
        <taxon>Eukaryota</taxon>
        <taxon>Fungi</taxon>
        <taxon>Dikarya</taxon>
        <taxon>Ascomycota</taxon>
        <taxon>Pezizomycotina</taxon>
        <taxon>Eurotiomycetes</taxon>
        <taxon>Chaetothyriomycetidae</taxon>
        <taxon>Phaeomoniellales</taxon>
        <taxon>Phaeomoniellaceae</taxon>
        <taxon>Phaeomoniella</taxon>
    </lineage>
</organism>
<evidence type="ECO:0000256" key="3">
    <source>
        <dbReference type="PIRSR" id="PIRSR001365-2"/>
    </source>
</evidence>
<evidence type="ECO:0000256" key="1">
    <source>
        <dbReference type="PIRNR" id="PIRNR001365"/>
    </source>
</evidence>
<dbReference type="PRINTS" id="PR00146">
    <property type="entry name" value="DHPICSNTHASE"/>
</dbReference>